<protein>
    <submittedName>
        <fullName evidence="3">Pteridine reductase</fullName>
        <ecNumber evidence="3">1.5.1.33</ecNumber>
    </submittedName>
</protein>
<reference evidence="3 4" key="1">
    <citation type="submission" date="2023-11" db="EMBL/GenBank/DDBJ databases">
        <authorList>
            <person name="Ouyang M.-Y."/>
        </authorList>
    </citation>
    <scope>NUCLEOTIDE SEQUENCE [LARGE SCALE GENOMIC DNA]</scope>
    <source>
        <strain evidence="3 4">OY6</strain>
    </source>
</reference>
<organism evidence="3 4">
    <name type="scientific">Methylomonas defluvii</name>
    <dbReference type="NCBI Taxonomy" id="3045149"/>
    <lineage>
        <taxon>Bacteria</taxon>
        <taxon>Pseudomonadati</taxon>
        <taxon>Pseudomonadota</taxon>
        <taxon>Gammaproteobacteria</taxon>
        <taxon>Methylococcales</taxon>
        <taxon>Methylococcaceae</taxon>
        <taxon>Methylomonas</taxon>
    </lineage>
</organism>
<evidence type="ECO:0000313" key="4">
    <source>
        <dbReference type="Proteomes" id="UP001284537"/>
    </source>
</evidence>
<proteinExistence type="inferred from homology"/>
<comment type="similarity">
    <text evidence="1">Belongs to the short-chain dehydrogenases/reductases (SDR) family.</text>
</comment>
<dbReference type="GO" id="GO:0047040">
    <property type="term" value="F:pteridine reductase activity"/>
    <property type="evidence" value="ECO:0007669"/>
    <property type="project" value="UniProtKB-EC"/>
</dbReference>
<keyword evidence="2 3" id="KW-0560">Oxidoreductase</keyword>
<dbReference type="Pfam" id="PF13561">
    <property type="entry name" value="adh_short_C2"/>
    <property type="match status" value="1"/>
</dbReference>
<evidence type="ECO:0000256" key="2">
    <source>
        <dbReference type="ARBA" id="ARBA00023002"/>
    </source>
</evidence>
<evidence type="ECO:0000256" key="1">
    <source>
        <dbReference type="ARBA" id="ARBA00006484"/>
    </source>
</evidence>
<name>A0ABU4UHK2_9GAMM</name>
<dbReference type="PROSITE" id="PS00061">
    <property type="entry name" value="ADH_SHORT"/>
    <property type="match status" value="1"/>
</dbReference>
<dbReference type="InterPro" id="IPR002347">
    <property type="entry name" value="SDR_fam"/>
</dbReference>
<dbReference type="Proteomes" id="UP001284537">
    <property type="component" value="Unassembled WGS sequence"/>
</dbReference>
<gene>
    <name evidence="3" type="ORF">QLH52_16780</name>
</gene>
<dbReference type="PANTHER" id="PTHR43639:SF1">
    <property type="entry name" value="SHORT-CHAIN DEHYDROGENASE_REDUCTASE FAMILY PROTEIN"/>
    <property type="match status" value="1"/>
</dbReference>
<dbReference type="EC" id="1.5.1.33" evidence="3"/>
<dbReference type="PRINTS" id="PR00080">
    <property type="entry name" value="SDRFAMILY"/>
</dbReference>
<accession>A0ABU4UHK2</accession>
<evidence type="ECO:0000313" key="3">
    <source>
        <dbReference type="EMBL" id="MDX8128956.1"/>
    </source>
</evidence>
<keyword evidence="4" id="KW-1185">Reference proteome</keyword>
<dbReference type="NCBIfam" id="NF006598">
    <property type="entry name" value="PRK09135.1"/>
    <property type="match status" value="1"/>
</dbReference>
<dbReference type="PRINTS" id="PR00081">
    <property type="entry name" value="GDHRDH"/>
</dbReference>
<comment type="caution">
    <text evidence="3">The sequence shown here is derived from an EMBL/GenBank/DDBJ whole genome shotgun (WGS) entry which is preliminary data.</text>
</comment>
<dbReference type="InterPro" id="IPR020904">
    <property type="entry name" value="Sc_DH/Rdtase_CS"/>
</dbReference>
<dbReference type="EMBL" id="JAXARY010000016">
    <property type="protein sequence ID" value="MDX8128956.1"/>
    <property type="molecule type" value="Genomic_DNA"/>
</dbReference>
<dbReference type="Gene3D" id="3.40.50.720">
    <property type="entry name" value="NAD(P)-binding Rossmann-like Domain"/>
    <property type="match status" value="1"/>
</dbReference>
<dbReference type="PANTHER" id="PTHR43639">
    <property type="entry name" value="OXIDOREDUCTASE, SHORT-CHAIN DEHYDROGENASE/REDUCTASE FAMILY (AFU_ORTHOLOGUE AFUA_5G02870)"/>
    <property type="match status" value="1"/>
</dbReference>
<dbReference type="InterPro" id="IPR036291">
    <property type="entry name" value="NAD(P)-bd_dom_sf"/>
</dbReference>
<sequence length="243" mass="26078">MPKNVLITGAARRIGAACARLLHGEGCNVILHYNRSDADALGLAAELNAVRAESARVLSGDLSVFSSIQKLAENAVAQWDGVDVLVNNASLFQSVPFGQVTEQDWDLAMASNLKAPFFLSQALWSSLKVKHGCVVNIADIHAETGLPGFPVYSMAKAGLVAMTRILAREMAPEVRVNAVAPGAILWPEKDVDEAERVEILKKVALQRRGEADDIAKAVRFLVGSADYITGQVLTVDGGRTLFR</sequence>
<dbReference type="SUPFAM" id="SSF51735">
    <property type="entry name" value="NAD(P)-binding Rossmann-fold domains"/>
    <property type="match status" value="1"/>
</dbReference>
<dbReference type="RefSeq" id="WP_205451505.1">
    <property type="nucleotide sequence ID" value="NZ_JAXARY010000016.1"/>
</dbReference>